<accession>A0A132P3I9</accession>
<dbReference type="EMBL" id="LRHK01000001">
    <property type="protein sequence ID" value="KWX17171.1"/>
    <property type="molecule type" value="Genomic_DNA"/>
</dbReference>
<dbReference type="RefSeq" id="WP_002305550.1">
    <property type="nucleotide sequence ID" value="NZ_BLAC01000001.1"/>
</dbReference>
<name>A0A132P3I9_ENTFC</name>
<evidence type="ECO:0000313" key="4">
    <source>
        <dbReference type="EMBL" id="KWX17171.1"/>
    </source>
</evidence>
<protein>
    <submittedName>
        <fullName evidence="3">Uncharacterized protein</fullName>
    </submittedName>
</protein>
<reference evidence="3 7" key="1">
    <citation type="submission" date="2016-01" db="EMBL/GenBank/DDBJ databases">
        <title>Molecular Mechanisms for transfer of large genomic segments between Enterococcus faecium strains.</title>
        <authorList>
            <person name="Garcia-Solache M.A."/>
            <person name="Lebreton F."/>
            <person name="Mclaughlin R.E."/>
            <person name="Whiteaker J.D."/>
            <person name="Gilmore M.S."/>
            <person name="Rice L.B."/>
        </authorList>
    </citation>
    <scope>NUCLEOTIDE SEQUENCE [LARGE SCALE GENOMIC DNA]</scope>
    <source>
        <strain evidence="3 7">D344RRF x C68</strain>
    </source>
</reference>
<evidence type="ECO:0000313" key="7">
    <source>
        <dbReference type="Proteomes" id="UP000070452"/>
    </source>
</evidence>
<evidence type="ECO:0000313" key="5">
    <source>
        <dbReference type="EMBL" id="KWX17930.1"/>
    </source>
</evidence>
<proteinExistence type="predicted"/>
<evidence type="ECO:0000313" key="6">
    <source>
        <dbReference type="EMBL" id="KWX18061.1"/>
    </source>
</evidence>
<dbReference type="EMBL" id="LRHK01000001">
    <property type="protein sequence ID" value="KWX17930.1"/>
    <property type="molecule type" value="Genomic_DNA"/>
</dbReference>
<gene>
    <name evidence="4" type="ORF">AWT83_01100</name>
    <name evidence="5" type="ORF">AWT83_05405</name>
    <name evidence="6" type="ORF">AWT83_06095</name>
    <name evidence="3" type="ORF">AWT83_15405</name>
    <name evidence="2" type="ORF">GBM73_05875</name>
    <name evidence="1" type="ORF">GBM73_18105</name>
</gene>
<dbReference type="GeneID" id="66454933"/>
<dbReference type="EMBL" id="LRHK01000001">
    <property type="protein sequence ID" value="KWX18061.1"/>
    <property type="molecule type" value="Genomic_DNA"/>
</dbReference>
<dbReference type="Proteomes" id="UP000070452">
    <property type="component" value="Unassembled WGS sequence"/>
</dbReference>
<dbReference type="AlphaFoldDB" id="A0A132P3I9"/>
<dbReference type="EMBL" id="LRHK01000005">
    <property type="protein sequence ID" value="KWX16876.1"/>
    <property type="molecule type" value="Genomic_DNA"/>
</dbReference>
<comment type="caution">
    <text evidence="3">The sequence shown here is derived from an EMBL/GenBank/DDBJ whole genome shotgun (WGS) entry which is preliminary data.</text>
</comment>
<evidence type="ECO:0000313" key="1">
    <source>
        <dbReference type="EMBL" id="KAB7571768.1"/>
    </source>
</evidence>
<evidence type="ECO:0000313" key="3">
    <source>
        <dbReference type="EMBL" id="KWX16876.1"/>
    </source>
</evidence>
<sequence>MKSINDLLKKHPDLYKKLNSEQRNLSKQLLKIRLKKQKNVTEFSKMLGISEKKYLEFEFGDMHIPVAEYNKLLKQVENLSYKDSMNFTIKVAGGPIKYDRIENKPYIRNKSYSVFKSRKRKEVSSNMVYASVNYQDTSRYIVEKEVYVHG</sequence>
<reference evidence="1 8" key="2">
    <citation type="submission" date="2019-10" db="EMBL/GenBank/DDBJ databases">
        <title>Evolutionary dynamics of vancomycin-resistant Enterococcus faecium during gastrointestinal tract colonization and bloodstream infection in immunocompromised pediatric patients.</title>
        <authorList>
            <person name="Chilambi G.S."/>
            <person name="Nordstrom H.R."/>
            <person name="Evans D.R."/>
            <person name="Ferrolino J."/>
            <person name="Hayden R.T."/>
            <person name="Maron G.M."/>
            <person name="Vo A.N."/>
            <person name="Gilmore M.S."/>
            <person name="Wolf J."/>
            <person name="Rosch J.W."/>
            <person name="Van Tyne D."/>
        </authorList>
    </citation>
    <scope>NUCLEOTIDE SEQUENCE [LARGE SCALE GENOMIC DNA]</scope>
    <source>
        <strain evidence="1 8">VRECG27</strain>
    </source>
</reference>
<dbReference type="EMBL" id="WEFP01000031">
    <property type="protein sequence ID" value="KAB7571768.1"/>
    <property type="molecule type" value="Genomic_DNA"/>
</dbReference>
<organism evidence="3 7">
    <name type="scientific">Enterococcus faecium</name>
    <name type="common">Streptococcus faecium</name>
    <dbReference type="NCBI Taxonomy" id="1352"/>
    <lineage>
        <taxon>Bacteria</taxon>
        <taxon>Bacillati</taxon>
        <taxon>Bacillota</taxon>
        <taxon>Bacilli</taxon>
        <taxon>Lactobacillales</taxon>
        <taxon>Enterococcaceae</taxon>
        <taxon>Enterococcus</taxon>
    </lineage>
</organism>
<evidence type="ECO:0000313" key="2">
    <source>
        <dbReference type="EMBL" id="KAB7576868.1"/>
    </source>
</evidence>
<dbReference type="Proteomes" id="UP000469871">
    <property type="component" value="Unassembled WGS sequence"/>
</dbReference>
<dbReference type="EMBL" id="WEFP01000001">
    <property type="protein sequence ID" value="KAB7576868.1"/>
    <property type="molecule type" value="Genomic_DNA"/>
</dbReference>
<evidence type="ECO:0000313" key="8">
    <source>
        <dbReference type="Proteomes" id="UP000469871"/>
    </source>
</evidence>